<evidence type="ECO:0000256" key="4">
    <source>
        <dbReference type="ARBA" id="ARBA00022519"/>
    </source>
</evidence>
<feature type="transmembrane region" description="Helical" evidence="12">
    <location>
        <begin position="179"/>
        <end position="198"/>
    </location>
</feature>
<keyword evidence="3" id="KW-1003">Cell membrane</keyword>
<evidence type="ECO:0000256" key="11">
    <source>
        <dbReference type="SAM" id="MobiDB-lite"/>
    </source>
</evidence>
<dbReference type="GO" id="GO:0005886">
    <property type="term" value="C:plasma membrane"/>
    <property type="evidence" value="ECO:0007669"/>
    <property type="project" value="UniProtKB-SubCell"/>
</dbReference>
<keyword evidence="6 12" id="KW-0812">Transmembrane</keyword>
<feature type="transmembrane region" description="Helical" evidence="12">
    <location>
        <begin position="218"/>
        <end position="243"/>
    </location>
</feature>
<evidence type="ECO:0000256" key="6">
    <source>
        <dbReference type="ARBA" id="ARBA00022692"/>
    </source>
</evidence>
<dbReference type="GO" id="GO:0022857">
    <property type="term" value="F:transmembrane transporter activity"/>
    <property type="evidence" value="ECO:0007669"/>
    <property type="project" value="InterPro"/>
</dbReference>
<keyword evidence="4" id="KW-0997">Cell inner membrane</keyword>
<evidence type="ECO:0000313" key="13">
    <source>
        <dbReference type="EMBL" id="MBB2900136.1"/>
    </source>
</evidence>
<feature type="transmembrane region" description="Helical" evidence="12">
    <location>
        <begin position="67"/>
        <end position="86"/>
    </location>
</feature>
<keyword evidence="7 12" id="KW-1133">Transmembrane helix</keyword>
<comment type="caution">
    <text evidence="13">The sequence shown here is derived from an EMBL/GenBank/DDBJ whole genome shotgun (WGS) entry which is preliminary data.</text>
</comment>
<dbReference type="EMBL" id="JACHVY010000001">
    <property type="protein sequence ID" value="MBB2900136.1"/>
    <property type="molecule type" value="Genomic_DNA"/>
</dbReference>
<feature type="transmembrane region" description="Helical" evidence="12">
    <location>
        <begin position="288"/>
        <end position="309"/>
    </location>
</feature>
<keyword evidence="8 12" id="KW-0472">Membrane</keyword>
<protein>
    <recommendedName>
        <fullName evidence="10">Xylose transport system permease protein XylH</fullName>
    </recommendedName>
</protein>
<dbReference type="PANTHER" id="PTHR32196">
    <property type="entry name" value="ABC TRANSPORTER PERMEASE PROTEIN YPHD-RELATED-RELATED"/>
    <property type="match status" value="1"/>
</dbReference>
<gene>
    <name evidence="13" type="ORF">FHR75_000924</name>
</gene>
<proteinExistence type="predicted"/>
<feature type="transmembrane region" description="Helical" evidence="12">
    <location>
        <begin position="98"/>
        <end position="120"/>
    </location>
</feature>
<feature type="transmembrane region" description="Helical" evidence="12">
    <location>
        <begin position="420"/>
        <end position="439"/>
    </location>
</feature>
<evidence type="ECO:0000256" key="8">
    <source>
        <dbReference type="ARBA" id="ARBA00023136"/>
    </source>
</evidence>
<organism evidence="13 14">
    <name type="scientific">Kineococcus radiotolerans</name>
    <dbReference type="NCBI Taxonomy" id="131568"/>
    <lineage>
        <taxon>Bacteria</taxon>
        <taxon>Bacillati</taxon>
        <taxon>Actinomycetota</taxon>
        <taxon>Actinomycetes</taxon>
        <taxon>Kineosporiales</taxon>
        <taxon>Kineosporiaceae</taxon>
        <taxon>Kineococcus</taxon>
    </lineage>
</organism>
<dbReference type="CDD" id="cd06579">
    <property type="entry name" value="TM_PBP1_transp_AraH_like"/>
    <property type="match status" value="1"/>
</dbReference>
<feature type="transmembrane region" description="Helical" evidence="12">
    <location>
        <begin position="338"/>
        <end position="356"/>
    </location>
</feature>
<dbReference type="Proteomes" id="UP000533269">
    <property type="component" value="Unassembled WGS sequence"/>
</dbReference>
<keyword evidence="2" id="KW-0813">Transport</keyword>
<comment type="function">
    <text evidence="9">Part of the binding-protein-dependent transport system for D-xylose. Probably responsible for the translocation of the substrate across the membrane.</text>
</comment>
<name>A0A7W4XVK9_KINRA</name>
<evidence type="ECO:0000256" key="12">
    <source>
        <dbReference type="SAM" id="Phobius"/>
    </source>
</evidence>
<accession>A0A7W4XVK9</accession>
<evidence type="ECO:0000256" key="10">
    <source>
        <dbReference type="ARBA" id="ARBA00035686"/>
    </source>
</evidence>
<dbReference type="InterPro" id="IPR001851">
    <property type="entry name" value="ABC_transp_permease"/>
</dbReference>
<dbReference type="OMA" id="MGLMGYS"/>
<dbReference type="RefSeq" id="WP_012084469.1">
    <property type="nucleotide sequence ID" value="NZ_JACHVY010000001.1"/>
</dbReference>
<feature type="transmembrane region" description="Helical" evidence="12">
    <location>
        <begin position="368"/>
        <end position="388"/>
    </location>
</feature>
<keyword evidence="5" id="KW-0762">Sugar transport</keyword>
<evidence type="ECO:0000256" key="2">
    <source>
        <dbReference type="ARBA" id="ARBA00022448"/>
    </source>
</evidence>
<dbReference type="Pfam" id="PF02653">
    <property type="entry name" value="BPD_transp_2"/>
    <property type="match status" value="1"/>
</dbReference>
<feature type="transmembrane region" description="Helical" evidence="12">
    <location>
        <begin position="395"/>
        <end position="414"/>
    </location>
</feature>
<evidence type="ECO:0000256" key="1">
    <source>
        <dbReference type="ARBA" id="ARBA00004651"/>
    </source>
</evidence>
<feature type="region of interest" description="Disordered" evidence="11">
    <location>
        <begin position="1"/>
        <end position="25"/>
    </location>
</feature>
<evidence type="ECO:0000256" key="3">
    <source>
        <dbReference type="ARBA" id="ARBA00022475"/>
    </source>
</evidence>
<dbReference type="PANTHER" id="PTHR32196:SF32">
    <property type="entry name" value="XYLOSE TRANSPORT SYSTEM PERMEASE PROTEIN XYLH"/>
    <property type="match status" value="1"/>
</dbReference>
<comment type="subcellular location">
    <subcellularLocation>
        <location evidence="1">Cell membrane</location>
        <topology evidence="1">Multi-pass membrane protein</topology>
    </subcellularLocation>
</comment>
<evidence type="ECO:0000256" key="9">
    <source>
        <dbReference type="ARBA" id="ARBA00035611"/>
    </source>
</evidence>
<feature type="transmembrane region" description="Helical" evidence="12">
    <location>
        <begin position="149"/>
        <end position="172"/>
    </location>
</feature>
<reference evidence="13 14" key="2">
    <citation type="submission" date="2020-08" db="EMBL/GenBank/DDBJ databases">
        <authorList>
            <person name="Partida-Martinez L."/>
            <person name="Huntemann M."/>
            <person name="Clum A."/>
            <person name="Wang J."/>
            <person name="Palaniappan K."/>
            <person name="Ritter S."/>
            <person name="Chen I.-M."/>
            <person name="Stamatis D."/>
            <person name="Reddy T."/>
            <person name="O'Malley R."/>
            <person name="Daum C."/>
            <person name="Shapiro N."/>
            <person name="Ivanova N."/>
            <person name="Kyrpides N."/>
            <person name="Woyke T."/>
        </authorList>
    </citation>
    <scope>NUCLEOTIDE SEQUENCE [LARGE SCALE GENOMIC DNA]</scope>
    <source>
        <strain evidence="13 14">AS2.23</strain>
    </source>
</reference>
<evidence type="ECO:0000256" key="7">
    <source>
        <dbReference type="ARBA" id="ARBA00022989"/>
    </source>
</evidence>
<evidence type="ECO:0000256" key="5">
    <source>
        <dbReference type="ARBA" id="ARBA00022597"/>
    </source>
</evidence>
<dbReference type="AlphaFoldDB" id="A0A7W4XVK9"/>
<feature type="transmembrane region" description="Helical" evidence="12">
    <location>
        <begin position="255"/>
        <end position="276"/>
    </location>
</feature>
<reference evidence="13 14" key="1">
    <citation type="submission" date="2020-08" db="EMBL/GenBank/DDBJ databases">
        <title>The Agave Microbiome: Exploring the role of microbial communities in plant adaptations to desert environments.</title>
        <authorList>
            <person name="Partida-Martinez L.P."/>
        </authorList>
    </citation>
    <scope>NUCLEOTIDE SEQUENCE [LARGE SCALE GENOMIC DNA]</scope>
    <source>
        <strain evidence="13 14">AS2.23</strain>
    </source>
</reference>
<sequence length="449" mass="45673">MSTTGHRPPQGPERATPEPAELTEQQRIAQLARATAGGGSALAQPAPEPTFREGVQAYLARLRGGDIGSLPAIAGLVVLFVLFSLLRPDTFPTAGNIANLLVQASSIIVLAMGLTFVLLLGDIDLSAGVAGGASAAVMALVLRESGVNWVVGLLAALLTGLVLGTLIGLLVARVGIPSFVVTLAFFLGVQGITLRLIGEGGTIAVRDDVIVAIANSNVPVWLGWVLTALAAAGYAAVSLGRWAGQRRRGLSRDNLGVVIARLVVVVAVLFLVTAVLSQNRARVASIQLAGIPYSVPLIAVLLVVLTLVLSRTRYGRHVYAVGGNPEAARRAGISVRGIRMSVFMIGSTLAALAGVIDASRLNSVAPGSGGANTLLLGVGAAVIGGTSLFGGKGRVSNAVIGGLVIAAIANGLGLLGQAQYVNYLVTGAVLLLAATVDAVSRRRRASSAV</sequence>
<evidence type="ECO:0000313" key="14">
    <source>
        <dbReference type="Proteomes" id="UP000533269"/>
    </source>
</evidence>